<feature type="transmembrane region" description="Helical" evidence="2">
    <location>
        <begin position="576"/>
        <end position="595"/>
    </location>
</feature>
<dbReference type="Pfam" id="PF13231">
    <property type="entry name" value="PMT_2"/>
    <property type="match status" value="1"/>
</dbReference>
<organism evidence="4 5">
    <name type="scientific">Candidatus Kerfeldbacteria bacterium CG_4_10_14_0_8_um_filter_42_10</name>
    <dbReference type="NCBI Taxonomy" id="2014248"/>
    <lineage>
        <taxon>Bacteria</taxon>
        <taxon>Candidatus Kerfeldiibacteriota</taxon>
    </lineage>
</organism>
<feature type="transmembrane region" description="Helical" evidence="2">
    <location>
        <begin position="554"/>
        <end position="570"/>
    </location>
</feature>
<keyword evidence="2" id="KW-1133">Transmembrane helix</keyword>
<gene>
    <name evidence="4" type="ORF">COY66_00310</name>
</gene>
<evidence type="ECO:0000256" key="1">
    <source>
        <dbReference type="SAM" id="MobiDB-lite"/>
    </source>
</evidence>
<feature type="transmembrane region" description="Helical" evidence="2">
    <location>
        <begin position="116"/>
        <end position="139"/>
    </location>
</feature>
<evidence type="ECO:0000313" key="5">
    <source>
        <dbReference type="Proteomes" id="UP000230779"/>
    </source>
</evidence>
<dbReference type="Proteomes" id="UP000230779">
    <property type="component" value="Unassembled WGS sequence"/>
</dbReference>
<dbReference type="InterPro" id="IPR038731">
    <property type="entry name" value="RgtA/B/C-like"/>
</dbReference>
<comment type="caution">
    <text evidence="4">The sequence shown here is derived from an EMBL/GenBank/DDBJ whole genome shotgun (WGS) entry which is preliminary data.</text>
</comment>
<name>A0A2M7RLS6_9BACT</name>
<evidence type="ECO:0000259" key="3">
    <source>
        <dbReference type="Pfam" id="PF13231"/>
    </source>
</evidence>
<reference evidence="4 5" key="1">
    <citation type="submission" date="2017-09" db="EMBL/GenBank/DDBJ databases">
        <title>Depth-based differentiation of microbial function through sediment-hosted aquifers and enrichment of novel symbionts in the deep terrestrial subsurface.</title>
        <authorList>
            <person name="Probst A.J."/>
            <person name="Ladd B."/>
            <person name="Jarett J.K."/>
            <person name="Geller-Mcgrath D.E."/>
            <person name="Sieber C.M."/>
            <person name="Emerson J.B."/>
            <person name="Anantharaman K."/>
            <person name="Thomas B.C."/>
            <person name="Malmstrom R."/>
            <person name="Stieglmeier M."/>
            <person name="Klingl A."/>
            <person name="Woyke T."/>
            <person name="Ryan C.M."/>
            <person name="Banfield J.F."/>
        </authorList>
    </citation>
    <scope>NUCLEOTIDE SEQUENCE [LARGE SCALE GENOMIC DNA]</scope>
    <source>
        <strain evidence="4">CG_4_10_14_0_8_um_filter_42_10</strain>
    </source>
</reference>
<dbReference type="AlphaFoldDB" id="A0A2M7RLS6"/>
<feature type="transmembrane region" description="Helical" evidence="2">
    <location>
        <begin position="440"/>
        <end position="461"/>
    </location>
</feature>
<protein>
    <recommendedName>
        <fullName evidence="3">Glycosyltransferase RgtA/B/C/D-like domain-containing protein</fullName>
    </recommendedName>
</protein>
<feature type="transmembrane region" description="Helical" evidence="2">
    <location>
        <begin position="607"/>
        <end position="624"/>
    </location>
</feature>
<accession>A0A2M7RLS6</accession>
<feature type="transmembrane region" description="Helical" evidence="2">
    <location>
        <begin position="198"/>
        <end position="219"/>
    </location>
</feature>
<feature type="region of interest" description="Disordered" evidence="1">
    <location>
        <begin position="147"/>
        <end position="166"/>
    </location>
</feature>
<dbReference type="EMBL" id="PFMD01000002">
    <property type="protein sequence ID" value="PIY97326.1"/>
    <property type="molecule type" value="Genomic_DNA"/>
</dbReference>
<feature type="transmembrane region" description="Helical" evidence="2">
    <location>
        <begin position="86"/>
        <end position="104"/>
    </location>
</feature>
<feature type="transmembrane region" description="Helical" evidence="2">
    <location>
        <begin position="298"/>
        <end position="317"/>
    </location>
</feature>
<sequence>MSLNFLELSKSDKSNRIKNDKFLGLVNKKILLAAIGVAFAFVFCLLIIHIIQPNLLFMPLEIGLVILIDLYLAYQALSQPKNKQFFLFWVLIALATFDISYLLAKYQYNSIAVASIHAYPLALLIGLSFWLHPISLHWFKKISKGNKERDNPKRNTNGGEAETERIKQKRWQEIQQKLPALSKIPLLRTFIRWGCGNGWIRLTLFCVIIVIFVAIRLPYFNDSFFIRLHPDKNVSYVPAAQEMYNAKNPFVFRNPAYTGVFGTMEEQQYKSFWRMPILEWTLAPFFALENYFSIEEIVRIYLTLAGIFILLNVYILIKKIFSPLVALSVTFLFSLTPLFNLITWITTLDLPALVFLLVALNLYFHQRKELAFIMLGFALTSKLSFIVIGLPIFCFLILFTEKERIIYWIKLSLLAFLPLGLFNVFLQQTPSQPDRITKNLLLFFLYLMSLGVAFVITKGPFTQLLKKIQKIKYLWYVSLGVIGITLVILLAMVLEKYFLSLSDQFLTDSRLVLISDFYTVLLSRISFMSIPTVTLLFIVALVLCWMLPRNKLKILFSFFLTSLVFLILASKSIRFAWYYNHFFILTIFLFVAGLFYQIEKRFSSHRYLKILLIVGLVIISSLHLNPNPSYVLESRLSKENIQRFIKIVDEKTDVNGKILNFASIYRIFYFYANRPIVSLGSIKNPGQLQQIRNDIKELGFYEAMQTYDIHLMIDTSGQDNLISLAYLFTEDTNQIATERTDLILAKLYDDVEYYDNSVQEIYKEIDLRQYFKEIGKFEDVVIYEIIPGPDKS</sequence>
<feature type="domain" description="Glycosyltransferase RgtA/B/C/D-like" evidence="3">
    <location>
        <begin position="276"/>
        <end position="418"/>
    </location>
</feature>
<evidence type="ECO:0000256" key="2">
    <source>
        <dbReference type="SAM" id="Phobius"/>
    </source>
</evidence>
<keyword evidence="2" id="KW-0472">Membrane</keyword>
<feature type="transmembrane region" description="Helical" evidence="2">
    <location>
        <begin position="30"/>
        <end position="51"/>
    </location>
</feature>
<evidence type="ECO:0000313" key="4">
    <source>
        <dbReference type="EMBL" id="PIY97326.1"/>
    </source>
</evidence>
<feature type="transmembrane region" description="Helical" evidence="2">
    <location>
        <begin position="57"/>
        <end position="74"/>
    </location>
</feature>
<feature type="transmembrane region" description="Helical" evidence="2">
    <location>
        <begin position="525"/>
        <end position="547"/>
    </location>
</feature>
<feature type="transmembrane region" description="Helical" evidence="2">
    <location>
        <begin position="370"/>
        <end position="398"/>
    </location>
</feature>
<feature type="transmembrane region" description="Helical" evidence="2">
    <location>
        <begin position="405"/>
        <end position="425"/>
    </location>
</feature>
<proteinExistence type="predicted"/>
<feature type="transmembrane region" description="Helical" evidence="2">
    <location>
        <begin position="473"/>
        <end position="494"/>
    </location>
</feature>
<keyword evidence="2" id="KW-0812">Transmembrane</keyword>